<dbReference type="InterPro" id="IPR013783">
    <property type="entry name" value="Ig-like_fold"/>
</dbReference>
<feature type="domain" description="Cellulose-binding Sde182 nucleoside hydrolase-like" evidence="1">
    <location>
        <begin position="21"/>
        <end position="280"/>
    </location>
</feature>
<organism evidence="3 4">
    <name type="scientific">Luteimonas kalidii</name>
    <dbReference type="NCBI Taxonomy" id="3042025"/>
    <lineage>
        <taxon>Bacteria</taxon>
        <taxon>Pseudomonadati</taxon>
        <taxon>Pseudomonadota</taxon>
        <taxon>Gammaproteobacteria</taxon>
        <taxon>Lysobacterales</taxon>
        <taxon>Lysobacteraceae</taxon>
        <taxon>Luteimonas</taxon>
    </lineage>
</organism>
<dbReference type="InterPro" id="IPR011483">
    <property type="entry name" value="Sde182_NH-like"/>
</dbReference>
<sequence length="464" mass="51471">MPTCAAGIAPDTHDADDTRQRLVVLTDIEADPDDTQSLIRLFLYSNEIDIEGLVATTSTHRRSSPMPASIHRLVDGYARVQPNLVKHDDRYPEAERLEQVIAEGVPVYGMQGVGDGKDTAGSDLIIQALERQDPRPLWVSVWGGANTLAQALHSLKRTRSAQELDRLLAKLRVYAISDQDDAGIWLRREFPQVFYIVTPGDDYGQATWNAMGRTIDGIDNTTVGNPWLAQHIQQGHGPLGALYPDVVWGLEGDTPAFLHLIPNGLNTPERPDWGGWGGRYRLYIPSGDTMLNDTSHGPETRPIWTNAIDAYAPPVQAEYGRPVRDSEPRYRDALVSLWRWRDDFQNDFAARMDWTIQPYADANHPPQVVLGQSARLTLKSGQGMVLSARGSSDPDGDSLGFHWFWYPEAGGFEGSLPHLANGDTTWIQAPKVDKPVALHLILRVSDKGSPSLARYARTVVHVEP</sequence>
<dbReference type="InterPro" id="IPR036452">
    <property type="entry name" value="Ribo_hydro-like"/>
</dbReference>
<dbReference type="Pfam" id="PF21027">
    <property type="entry name" value="Sde0182_C"/>
    <property type="match status" value="1"/>
</dbReference>
<evidence type="ECO:0000259" key="1">
    <source>
        <dbReference type="Pfam" id="PF07632"/>
    </source>
</evidence>
<accession>A0ABT6JS49</accession>
<dbReference type="Gene3D" id="2.60.40.10">
    <property type="entry name" value="Immunoglobulins"/>
    <property type="match status" value="1"/>
</dbReference>
<proteinExistence type="predicted"/>
<dbReference type="SUPFAM" id="SSF53590">
    <property type="entry name" value="Nucleoside hydrolase"/>
    <property type="match status" value="1"/>
</dbReference>
<protein>
    <submittedName>
        <fullName evidence="3">DUF1593 domain-containing protein</fullName>
    </submittedName>
</protein>
<dbReference type="RefSeq" id="WP_280577693.1">
    <property type="nucleotide sequence ID" value="NZ_JARXRO010000014.1"/>
</dbReference>
<reference evidence="3 4" key="1">
    <citation type="submission" date="2023-04" db="EMBL/GenBank/DDBJ databases">
        <title>Luteimonas sp. M1R5S59.</title>
        <authorList>
            <person name="Sun J.-Q."/>
        </authorList>
    </citation>
    <scope>NUCLEOTIDE SEQUENCE [LARGE SCALE GENOMIC DNA]</scope>
    <source>
        <strain evidence="3 4">M1R5S59</strain>
    </source>
</reference>
<evidence type="ECO:0000313" key="3">
    <source>
        <dbReference type="EMBL" id="MDH5833429.1"/>
    </source>
</evidence>
<dbReference type="InterPro" id="IPR048527">
    <property type="entry name" value="Sde182_C"/>
</dbReference>
<feature type="domain" description="Cellulose-binding Sde182 C-terminal" evidence="2">
    <location>
        <begin position="385"/>
        <end position="462"/>
    </location>
</feature>
<evidence type="ECO:0000259" key="2">
    <source>
        <dbReference type="Pfam" id="PF21027"/>
    </source>
</evidence>
<dbReference type="Pfam" id="PF07632">
    <property type="entry name" value="Sde182_NH-like"/>
    <property type="match status" value="1"/>
</dbReference>
<keyword evidence="4" id="KW-1185">Reference proteome</keyword>
<dbReference type="EMBL" id="JARXRO010000014">
    <property type="protein sequence ID" value="MDH5833429.1"/>
    <property type="molecule type" value="Genomic_DNA"/>
</dbReference>
<name>A0ABT6JS49_9GAMM</name>
<comment type="caution">
    <text evidence="3">The sequence shown here is derived from an EMBL/GenBank/DDBJ whole genome shotgun (WGS) entry which is preliminary data.</text>
</comment>
<gene>
    <name evidence="3" type="ORF">QFW81_05745</name>
</gene>
<dbReference type="Proteomes" id="UP001156873">
    <property type="component" value="Unassembled WGS sequence"/>
</dbReference>
<evidence type="ECO:0000313" key="4">
    <source>
        <dbReference type="Proteomes" id="UP001156873"/>
    </source>
</evidence>
<dbReference type="Gene3D" id="3.90.245.10">
    <property type="entry name" value="Ribonucleoside hydrolase-like"/>
    <property type="match status" value="1"/>
</dbReference>